<dbReference type="RefSeq" id="WP_066788969.1">
    <property type="nucleotide sequence ID" value="NZ_LWQS01000064.1"/>
</dbReference>
<evidence type="ECO:0000259" key="4">
    <source>
        <dbReference type="PROSITE" id="PS50110"/>
    </source>
</evidence>
<dbReference type="InterPro" id="IPR011006">
    <property type="entry name" value="CheY-like_superfamily"/>
</dbReference>
<dbReference type="GO" id="GO:0000160">
    <property type="term" value="P:phosphorelay signal transduction system"/>
    <property type="evidence" value="ECO:0007669"/>
    <property type="project" value="InterPro"/>
</dbReference>
<feature type="domain" description="HD" evidence="5">
    <location>
        <begin position="306"/>
        <end position="428"/>
    </location>
</feature>
<dbReference type="CDD" id="cd00077">
    <property type="entry name" value="HDc"/>
    <property type="match status" value="1"/>
</dbReference>
<evidence type="ECO:0000259" key="5">
    <source>
        <dbReference type="PROSITE" id="PS51831"/>
    </source>
</evidence>
<evidence type="ECO:0000256" key="1">
    <source>
        <dbReference type="ARBA" id="ARBA00022679"/>
    </source>
</evidence>
<dbReference type="InterPro" id="IPR006675">
    <property type="entry name" value="HDIG_dom"/>
</dbReference>
<dbReference type="PROSITE" id="PS51831">
    <property type="entry name" value="HD"/>
    <property type="match status" value="1"/>
</dbReference>
<evidence type="ECO:0000313" key="8">
    <source>
        <dbReference type="Proteomes" id="UP000078287"/>
    </source>
</evidence>
<feature type="domain" description="HD-GYP" evidence="6">
    <location>
        <begin position="284"/>
        <end position="479"/>
    </location>
</feature>
<evidence type="ECO:0000256" key="2">
    <source>
        <dbReference type="ARBA" id="ARBA00022777"/>
    </source>
</evidence>
<dbReference type="Pfam" id="PF13492">
    <property type="entry name" value="GAF_3"/>
    <property type="match status" value="1"/>
</dbReference>
<evidence type="ECO:0000256" key="3">
    <source>
        <dbReference type="PROSITE-ProRule" id="PRU00169"/>
    </source>
</evidence>
<dbReference type="InterPro" id="IPR006674">
    <property type="entry name" value="HD_domain"/>
</dbReference>
<comment type="caution">
    <text evidence="7">The sequence shown here is derived from an EMBL/GenBank/DDBJ whole genome shotgun (WGS) entry which is preliminary data.</text>
</comment>
<dbReference type="InterPro" id="IPR052020">
    <property type="entry name" value="Cyclic_di-GMP/3'3'-cGAMP_PDE"/>
</dbReference>
<gene>
    <name evidence="7" type="ORF">A6A03_16275</name>
</gene>
<dbReference type="SMART" id="SM00471">
    <property type="entry name" value="HDc"/>
    <property type="match status" value="1"/>
</dbReference>
<dbReference type="Pfam" id="PF00072">
    <property type="entry name" value="Response_reg"/>
    <property type="match status" value="1"/>
</dbReference>
<feature type="domain" description="Response regulatory" evidence="4">
    <location>
        <begin position="14"/>
        <end position="127"/>
    </location>
</feature>
<dbReference type="AlphaFoldDB" id="A0A178M965"/>
<dbReference type="PANTHER" id="PTHR45228">
    <property type="entry name" value="CYCLIC DI-GMP PHOSPHODIESTERASE TM_0186-RELATED"/>
    <property type="match status" value="1"/>
</dbReference>
<dbReference type="Pfam" id="PF13487">
    <property type="entry name" value="HD_5"/>
    <property type="match status" value="1"/>
</dbReference>
<dbReference type="OrthoDB" id="9804863at2"/>
<dbReference type="SMART" id="SM00065">
    <property type="entry name" value="GAF"/>
    <property type="match status" value="1"/>
</dbReference>
<dbReference type="InterPro" id="IPR001789">
    <property type="entry name" value="Sig_transdc_resp-reg_receiver"/>
</dbReference>
<dbReference type="CDD" id="cd17536">
    <property type="entry name" value="REC_YesN-like"/>
    <property type="match status" value="1"/>
</dbReference>
<dbReference type="InterPro" id="IPR003018">
    <property type="entry name" value="GAF"/>
</dbReference>
<keyword evidence="1" id="KW-0808">Transferase</keyword>
<keyword evidence="3" id="KW-0597">Phosphoprotein</keyword>
<proteinExistence type="predicted"/>
<organism evidence="7 8">
    <name type="scientific">Chloroflexus islandicus</name>
    <dbReference type="NCBI Taxonomy" id="1707952"/>
    <lineage>
        <taxon>Bacteria</taxon>
        <taxon>Bacillati</taxon>
        <taxon>Chloroflexota</taxon>
        <taxon>Chloroflexia</taxon>
        <taxon>Chloroflexales</taxon>
        <taxon>Chloroflexineae</taxon>
        <taxon>Chloroflexaceae</taxon>
        <taxon>Chloroflexus</taxon>
    </lineage>
</organism>
<dbReference type="STRING" id="1707952.A6A03_16275"/>
<dbReference type="PROSITE" id="PS50110">
    <property type="entry name" value="RESPONSE_REGULATORY"/>
    <property type="match status" value="1"/>
</dbReference>
<evidence type="ECO:0000313" key="7">
    <source>
        <dbReference type="EMBL" id="OAN44575.1"/>
    </source>
</evidence>
<dbReference type="NCBIfam" id="TIGR00277">
    <property type="entry name" value="HDIG"/>
    <property type="match status" value="1"/>
</dbReference>
<name>A0A178M965_9CHLR</name>
<dbReference type="EMBL" id="LWQS01000064">
    <property type="protein sequence ID" value="OAN44575.1"/>
    <property type="molecule type" value="Genomic_DNA"/>
</dbReference>
<dbReference type="SUPFAM" id="SSF109604">
    <property type="entry name" value="HD-domain/PDEase-like"/>
    <property type="match status" value="1"/>
</dbReference>
<dbReference type="Proteomes" id="UP000078287">
    <property type="component" value="Unassembled WGS sequence"/>
</dbReference>
<keyword evidence="2" id="KW-0418">Kinase</keyword>
<keyword evidence="8" id="KW-1185">Reference proteome</keyword>
<dbReference type="Gene3D" id="3.40.50.2300">
    <property type="match status" value="1"/>
</dbReference>
<dbReference type="PANTHER" id="PTHR45228:SF1">
    <property type="entry name" value="CYCLIC DI-GMP PHOSPHODIESTERASE TM_0186"/>
    <property type="match status" value="1"/>
</dbReference>
<dbReference type="Gene3D" id="3.30.450.40">
    <property type="match status" value="1"/>
</dbReference>
<dbReference type="InterPro" id="IPR037522">
    <property type="entry name" value="HD_GYP_dom"/>
</dbReference>
<dbReference type="GO" id="GO:0016787">
    <property type="term" value="F:hydrolase activity"/>
    <property type="evidence" value="ECO:0007669"/>
    <property type="project" value="UniProtKB-KW"/>
</dbReference>
<evidence type="ECO:0000259" key="6">
    <source>
        <dbReference type="PROSITE" id="PS51832"/>
    </source>
</evidence>
<dbReference type="SUPFAM" id="SSF55781">
    <property type="entry name" value="GAF domain-like"/>
    <property type="match status" value="1"/>
</dbReference>
<feature type="modified residue" description="4-aspartylphosphate" evidence="3">
    <location>
        <position position="62"/>
    </location>
</feature>
<dbReference type="Gene3D" id="1.10.3210.10">
    <property type="entry name" value="Hypothetical protein af1432"/>
    <property type="match status" value="1"/>
</dbReference>
<keyword evidence="7" id="KW-0378">Hydrolase</keyword>
<dbReference type="InterPro" id="IPR029016">
    <property type="entry name" value="GAF-like_dom_sf"/>
</dbReference>
<protein>
    <submittedName>
        <fullName evidence="7">Phosphohydrolase</fullName>
    </submittedName>
</protein>
<sequence>MADYASPSPIARPRILVVEDETNIREFCRLLLRREYDVVVAEHGLAAITILQQQPFDLVVTDLQMPHVDGITLIRHLRTHYLDTDVIVMTANATVETAREALKLGALDYIAKPVDAEQLQKTIRTALEIRRIRREQARLSDLVLMYQFSQAIATSLDIEEQTARLVEFVGRRFAPIHIGLSLIDSNDETLVVLIGAAAGNHLSLAAVDEQTLSAAHRRLIALPAASQGRLVEVVLRSRDRAIGMLDLARSDEQPPFDAAERHLIEVFASQIAAALDNARLYRALKDQYEQMIAALAGAIEARDSYTYGHSRQVTRYAVRLAMELGLSEAEIERIHYAGLLHDIGKIGVRDDVLLKAGPLAAEELIQMRRHPQIGVRILEQIHGLRDILPLIAAHHERVDGNGYPLGLRGDEIPLGARILAVADAFEALTADRAYRAALDPEQALQVIQRGRGSHWDAQIVDVFVAMMRRERLWEQSPRLRQATRVQAPIES</sequence>
<dbReference type="InterPro" id="IPR003607">
    <property type="entry name" value="HD/PDEase_dom"/>
</dbReference>
<accession>A0A178M965</accession>
<dbReference type="GO" id="GO:0016301">
    <property type="term" value="F:kinase activity"/>
    <property type="evidence" value="ECO:0007669"/>
    <property type="project" value="UniProtKB-KW"/>
</dbReference>
<reference evidence="7 8" key="1">
    <citation type="submission" date="2016-04" db="EMBL/GenBank/DDBJ databases">
        <title>Chloroflexus islandicus sp. nov., a thermophilic filamentous anoxygenic phototrophic bacterium from geyser Strokkur (Iceland).</title>
        <authorList>
            <person name="Gaisin V.A."/>
            <person name="Kalashnikov A.M."/>
            <person name="Sukhacheva M.V."/>
            <person name="Grouzdev D.S."/>
            <person name="Ivanov T.M."/>
            <person name="Kuznetsov B."/>
            <person name="Gorlenko V.M."/>
        </authorList>
    </citation>
    <scope>NUCLEOTIDE SEQUENCE [LARGE SCALE GENOMIC DNA]</scope>
    <source>
        <strain evidence="8">isl-2</strain>
    </source>
</reference>
<dbReference type="SUPFAM" id="SSF52172">
    <property type="entry name" value="CheY-like"/>
    <property type="match status" value="1"/>
</dbReference>
<dbReference type="PROSITE" id="PS51832">
    <property type="entry name" value="HD_GYP"/>
    <property type="match status" value="1"/>
</dbReference>
<dbReference type="SMART" id="SM00448">
    <property type="entry name" value="REC"/>
    <property type="match status" value="1"/>
</dbReference>